<dbReference type="AlphaFoldDB" id="A0A5N5T2B3"/>
<name>A0A5N5T2B3_9CRUS</name>
<dbReference type="EMBL" id="SEYY01013517">
    <property type="protein sequence ID" value="KAB7500586.1"/>
    <property type="molecule type" value="Genomic_DNA"/>
</dbReference>
<organism evidence="1 2">
    <name type="scientific">Armadillidium nasatum</name>
    <dbReference type="NCBI Taxonomy" id="96803"/>
    <lineage>
        <taxon>Eukaryota</taxon>
        <taxon>Metazoa</taxon>
        <taxon>Ecdysozoa</taxon>
        <taxon>Arthropoda</taxon>
        <taxon>Crustacea</taxon>
        <taxon>Multicrustacea</taxon>
        <taxon>Malacostraca</taxon>
        <taxon>Eumalacostraca</taxon>
        <taxon>Peracarida</taxon>
        <taxon>Isopoda</taxon>
        <taxon>Oniscidea</taxon>
        <taxon>Crinocheta</taxon>
        <taxon>Armadillidiidae</taxon>
        <taxon>Armadillidium</taxon>
    </lineage>
</organism>
<accession>A0A5N5T2B3</accession>
<reference evidence="1 2" key="1">
    <citation type="journal article" date="2019" name="PLoS Biol.">
        <title>Sex chromosomes control vertical transmission of feminizing Wolbachia symbionts in an isopod.</title>
        <authorList>
            <person name="Becking T."/>
            <person name="Chebbi M.A."/>
            <person name="Giraud I."/>
            <person name="Moumen B."/>
            <person name="Laverre T."/>
            <person name="Caubet Y."/>
            <person name="Peccoud J."/>
            <person name="Gilbert C."/>
            <person name="Cordaux R."/>
        </authorList>
    </citation>
    <scope>NUCLEOTIDE SEQUENCE [LARGE SCALE GENOMIC DNA]</scope>
    <source>
        <strain evidence="1">ANa2</strain>
        <tissue evidence="1">Whole body excluding digestive tract and cuticle</tissue>
    </source>
</reference>
<sequence length="73" mass="8762">MPPGSVMNSLTPYSKQEKKFTRNIVENFEREINWQMLARRKSFENFKVIFFSNTYNHKKIEQRFAALSIETLT</sequence>
<gene>
    <name evidence="1" type="ORF">Anas_10709</name>
</gene>
<protein>
    <submittedName>
        <fullName evidence="1">Uncharacterized protein</fullName>
    </submittedName>
</protein>
<comment type="caution">
    <text evidence="1">The sequence shown here is derived from an EMBL/GenBank/DDBJ whole genome shotgun (WGS) entry which is preliminary data.</text>
</comment>
<proteinExistence type="predicted"/>
<dbReference type="Proteomes" id="UP000326759">
    <property type="component" value="Unassembled WGS sequence"/>
</dbReference>
<keyword evidence="2" id="KW-1185">Reference proteome</keyword>
<evidence type="ECO:0000313" key="1">
    <source>
        <dbReference type="EMBL" id="KAB7500586.1"/>
    </source>
</evidence>
<evidence type="ECO:0000313" key="2">
    <source>
        <dbReference type="Proteomes" id="UP000326759"/>
    </source>
</evidence>